<name>A0A6M1S1K3_9BACT</name>
<gene>
    <name evidence="5" type="ORF">G4L39_07645</name>
</gene>
<dbReference type="CDD" id="cd02696">
    <property type="entry name" value="MurNAc-LAA"/>
    <property type="match status" value="1"/>
</dbReference>
<dbReference type="Gene3D" id="3.40.630.40">
    <property type="entry name" value="Zn-dependent exopeptidases"/>
    <property type="match status" value="1"/>
</dbReference>
<reference evidence="5 6" key="1">
    <citation type="submission" date="2020-02" db="EMBL/GenBank/DDBJ databases">
        <title>Draft genome sequence of Limisphaera ngatamarikiensis NGM72.4T, a thermophilic Verrucomicrobia grouped in subdivision 3.</title>
        <authorList>
            <person name="Carere C.R."/>
            <person name="Steen J."/>
            <person name="Hugenholtz P."/>
            <person name="Stott M.B."/>
        </authorList>
    </citation>
    <scope>NUCLEOTIDE SEQUENCE [LARGE SCALE GENOMIC DNA]</scope>
    <source>
        <strain evidence="5 6">NGM72.4</strain>
    </source>
</reference>
<proteinExistence type="predicted"/>
<keyword evidence="6" id="KW-1185">Reference proteome</keyword>
<feature type="domain" description="MurNAc-LAA" evidence="4">
    <location>
        <begin position="208"/>
        <end position="344"/>
    </location>
</feature>
<dbReference type="Proteomes" id="UP000477311">
    <property type="component" value="Unassembled WGS sequence"/>
</dbReference>
<dbReference type="PANTHER" id="PTHR30404:SF0">
    <property type="entry name" value="N-ACETYLMURAMOYL-L-ALANINE AMIDASE AMIC"/>
    <property type="match status" value="1"/>
</dbReference>
<protein>
    <recommendedName>
        <fullName evidence="2">N-acetylmuramoyl-L-alanine amidase</fullName>
        <ecNumber evidence="2">3.5.1.28</ecNumber>
    </recommendedName>
</protein>
<dbReference type="PANTHER" id="PTHR30404">
    <property type="entry name" value="N-ACETYLMURAMOYL-L-ALANINE AMIDASE"/>
    <property type="match status" value="1"/>
</dbReference>
<dbReference type="SUPFAM" id="SSF53187">
    <property type="entry name" value="Zn-dependent exopeptidases"/>
    <property type="match status" value="1"/>
</dbReference>
<organism evidence="5 6">
    <name type="scientific">Limisphaera ngatamarikiensis</name>
    <dbReference type="NCBI Taxonomy" id="1324935"/>
    <lineage>
        <taxon>Bacteria</taxon>
        <taxon>Pseudomonadati</taxon>
        <taxon>Verrucomicrobiota</taxon>
        <taxon>Verrucomicrobiia</taxon>
        <taxon>Limisphaerales</taxon>
        <taxon>Limisphaeraceae</taxon>
        <taxon>Limisphaera</taxon>
    </lineage>
</organism>
<keyword evidence="3" id="KW-0378">Hydrolase</keyword>
<accession>A0A6M1S1K3</accession>
<evidence type="ECO:0000259" key="4">
    <source>
        <dbReference type="SMART" id="SM00646"/>
    </source>
</evidence>
<evidence type="ECO:0000256" key="3">
    <source>
        <dbReference type="ARBA" id="ARBA00022801"/>
    </source>
</evidence>
<dbReference type="GO" id="GO:0009253">
    <property type="term" value="P:peptidoglycan catabolic process"/>
    <property type="evidence" value="ECO:0007669"/>
    <property type="project" value="InterPro"/>
</dbReference>
<dbReference type="InterPro" id="IPR050695">
    <property type="entry name" value="N-acetylmuramoyl_amidase_3"/>
</dbReference>
<comment type="catalytic activity">
    <reaction evidence="1">
        <text>Hydrolyzes the link between N-acetylmuramoyl residues and L-amino acid residues in certain cell-wall glycopeptides.</text>
        <dbReference type="EC" id="3.5.1.28"/>
    </reaction>
</comment>
<dbReference type="GO" id="GO:0008745">
    <property type="term" value="F:N-acetylmuramoyl-L-alanine amidase activity"/>
    <property type="evidence" value="ECO:0007669"/>
    <property type="project" value="UniProtKB-EC"/>
</dbReference>
<dbReference type="PROSITE" id="PS51257">
    <property type="entry name" value="PROKAR_LIPOPROTEIN"/>
    <property type="match status" value="1"/>
</dbReference>
<comment type="caution">
    <text evidence="5">The sequence shown here is derived from an EMBL/GenBank/DDBJ whole genome shotgun (WGS) entry which is preliminary data.</text>
</comment>
<evidence type="ECO:0000313" key="5">
    <source>
        <dbReference type="EMBL" id="NGO39270.1"/>
    </source>
</evidence>
<sequence length="352" mass="38545">MRAGYGVRTALLLVWVLAGCAGPPRPRFTTVSPPPLDVPPPGSEVSVVPPPSVPGSWISLQRWAAGQGLPPPRITSTNPVTCDLQVGSGLWRFRAGTTVAQWEGLQIRLGHAPQWQDQELWLHELDIAKQIEPLRGPTLIRLGRPPRVVLDPGHGGQNTGARSVVDGRWEKEFTLDWALRVAALLSAQGWEVILTRKTDMDVSLTERVTLAEKSGADLFLSLHFNSVNGTNHTGGLETYCLTPTGLPSTLTREFDDPVMMVHPNNAHDAANLQLAVRLHRALLEETGLADRGVRRARFMTVLQGQNRPAVLLEGGYLSHPEEARRIADPQFRQRLAEGVARALMSLAAESQF</sequence>
<evidence type="ECO:0000256" key="2">
    <source>
        <dbReference type="ARBA" id="ARBA00011901"/>
    </source>
</evidence>
<dbReference type="RefSeq" id="WP_165107194.1">
    <property type="nucleotide sequence ID" value="NZ_JAAKYA010000052.1"/>
</dbReference>
<evidence type="ECO:0000313" key="6">
    <source>
        <dbReference type="Proteomes" id="UP000477311"/>
    </source>
</evidence>
<dbReference type="EMBL" id="JAAKYA010000052">
    <property type="protein sequence ID" value="NGO39270.1"/>
    <property type="molecule type" value="Genomic_DNA"/>
</dbReference>
<dbReference type="SMART" id="SM00646">
    <property type="entry name" value="Ami_3"/>
    <property type="match status" value="1"/>
</dbReference>
<evidence type="ECO:0000256" key="1">
    <source>
        <dbReference type="ARBA" id="ARBA00001561"/>
    </source>
</evidence>
<dbReference type="EC" id="3.5.1.28" evidence="2"/>
<dbReference type="GO" id="GO:0030288">
    <property type="term" value="C:outer membrane-bounded periplasmic space"/>
    <property type="evidence" value="ECO:0007669"/>
    <property type="project" value="TreeGrafter"/>
</dbReference>
<dbReference type="InterPro" id="IPR002508">
    <property type="entry name" value="MurNAc-LAA_cat"/>
</dbReference>
<dbReference type="Pfam" id="PF01520">
    <property type="entry name" value="Amidase_3"/>
    <property type="match status" value="1"/>
</dbReference>
<dbReference type="AlphaFoldDB" id="A0A6M1S1K3"/>